<dbReference type="Proteomes" id="UP000067444">
    <property type="component" value="Chromosome"/>
</dbReference>
<gene>
    <name evidence="1" type="ORF">OSB_20290</name>
</gene>
<accession>A0A0K0Y6G6</accession>
<proteinExistence type="predicted"/>
<reference evidence="1 2" key="1">
    <citation type="journal article" date="2015" name="Genome Announc.">
        <title>Closed Genome Sequence of Octadecabacter temperatus SB1, the First Mesophilic Species of the Genus Octadecabacter.</title>
        <authorList>
            <person name="Voget S."/>
            <person name="Billerbeck S."/>
            <person name="Simon M."/>
            <person name="Daniel R."/>
        </authorList>
    </citation>
    <scope>NUCLEOTIDE SEQUENCE [LARGE SCALE GENOMIC DNA]</scope>
    <source>
        <strain evidence="1 2">SB1</strain>
    </source>
</reference>
<evidence type="ECO:0000313" key="2">
    <source>
        <dbReference type="Proteomes" id="UP000067444"/>
    </source>
</evidence>
<dbReference type="OrthoDB" id="9979403at2"/>
<keyword evidence="2" id="KW-1185">Reference proteome</keyword>
<dbReference type="RefSeq" id="WP_049834864.1">
    <property type="nucleotide sequence ID" value="NZ_CP012160.1"/>
</dbReference>
<name>A0A0K0Y6G6_9RHOB</name>
<dbReference type="AlphaFoldDB" id="A0A0K0Y6G6"/>
<evidence type="ECO:0000313" key="1">
    <source>
        <dbReference type="EMBL" id="AKS46568.1"/>
    </source>
</evidence>
<sequence>MLGLVVAAIMAGSFFMPWMSIFGEDMSPYSMLGDKISLTDLPWRGWAFFASFALAGLAAVAIILQRSAGVLMLVAGGIPFALIAETVLNARGQAQEMGLPLPEGGNPIEAFRKMQDFIELGVPAYFVSAALLVVIGLARAVRGR</sequence>
<protein>
    <submittedName>
        <fullName evidence="1">Uncharacterized protein</fullName>
    </submittedName>
</protein>
<dbReference type="KEGG" id="otm:OSB_20290"/>
<dbReference type="EMBL" id="CP012160">
    <property type="protein sequence ID" value="AKS46568.1"/>
    <property type="molecule type" value="Genomic_DNA"/>
</dbReference>
<organism evidence="1 2">
    <name type="scientific">Octadecabacter temperatus</name>
    <dbReference type="NCBI Taxonomy" id="1458307"/>
    <lineage>
        <taxon>Bacteria</taxon>
        <taxon>Pseudomonadati</taxon>
        <taxon>Pseudomonadota</taxon>
        <taxon>Alphaproteobacteria</taxon>
        <taxon>Rhodobacterales</taxon>
        <taxon>Roseobacteraceae</taxon>
        <taxon>Octadecabacter</taxon>
    </lineage>
</organism>